<protein>
    <submittedName>
        <fullName evidence="3">Ribose 5-phosphate isomerase B</fullName>
    </submittedName>
</protein>
<dbReference type="Gene3D" id="3.40.1400.10">
    <property type="entry name" value="Sugar-phosphate isomerase, RpiB/LacA/LacB"/>
    <property type="match status" value="1"/>
</dbReference>
<keyword evidence="2 3" id="KW-0413">Isomerase</keyword>
<dbReference type="EMBL" id="FXUB01000002">
    <property type="protein sequence ID" value="SMP10314.1"/>
    <property type="molecule type" value="Genomic_DNA"/>
</dbReference>
<reference evidence="3 4" key="1">
    <citation type="submission" date="2017-05" db="EMBL/GenBank/DDBJ databases">
        <authorList>
            <person name="Varghese N."/>
            <person name="Submissions S."/>
        </authorList>
    </citation>
    <scope>NUCLEOTIDE SEQUENCE [LARGE SCALE GENOMIC DNA]</scope>
    <source>
        <strain evidence="3 4">DSM 15522</strain>
    </source>
</reference>
<dbReference type="NCBIfam" id="NF004051">
    <property type="entry name" value="PRK05571.1"/>
    <property type="match status" value="1"/>
</dbReference>
<dbReference type="NCBIfam" id="TIGR01120">
    <property type="entry name" value="rpiB"/>
    <property type="match status" value="1"/>
</dbReference>
<sequence length="151" mass="16670">MKIALACDHGGYKLKECIKSYLQELGVEYIDFGTYSEESVDYPDFAYKAAKAIVNGEADRGIFICGTGIGISMAANKVRGIRAALCYNIFAAEMSRRHNNANVLCLGGRVLGEELAKAIVKVWLETPFEGGRHERRINKIAEIEKTEYGGK</sequence>
<evidence type="ECO:0000313" key="3">
    <source>
        <dbReference type="EMBL" id="SMP10314.1"/>
    </source>
</evidence>
<accession>A0ABY1NKY0</accession>
<dbReference type="SUPFAM" id="SSF89623">
    <property type="entry name" value="Ribose/Galactose isomerase RpiB/AlsB"/>
    <property type="match status" value="1"/>
</dbReference>
<dbReference type="PIRSF" id="PIRSF005384">
    <property type="entry name" value="RpiB_LacA_B"/>
    <property type="match status" value="1"/>
</dbReference>
<proteinExistence type="inferred from homology"/>
<name>A0ABY1NKY0_9BACT</name>
<dbReference type="InterPro" id="IPR004785">
    <property type="entry name" value="RpiB"/>
</dbReference>
<evidence type="ECO:0000256" key="1">
    <source>
        <dbReference type="ARBA" id="ARBA00008754"/>
    </source>
</evidence>
<dbReference type="PANTHER" id="PTHR43732">
    <property type="entry name" value="RIBOSE 5-PHOSPHATE ISOMERASE-RELATED"/>
    <property type="match status" value="1"/>
</dbReference>
<dbReference type="PANTHER" id="PTHR43732:SF1">
    <property type="entry name" value="RIBOSE 5-PHOSPHATE ISOMERASE"/>
    <property type="match status" value="1"/>
</dbReference>
<dbReference type="InterPro" id="IPR003500">
    <property type="entry name" value="RpiB_LacA_LacB"/>
</dbReference>
<gene>
    <name evidence="3" type="ORF">SAMN06265339_0773</name>
</gene>
<dbReference type="GO" id="GO:0016853">
    <property type="term" value="F:isomerase activity"/>
    <property type="evidence" value="ECO:0007669"/>
    <property type="project" value="UniProtKB-KW"/>
</dbReference>
<keyword evidence="4" id="KW-1185">Reference proteome</keyword>
<dbReference type="Pfam" id="PF02502">
    <property type="entry name" value="LacAB_rpiB"/>
    <property type="match status" value="1"/>
</dbReference>
<dbReference type="InterPro" id="IPR036569">
    <property type="entry name" value="RpiB_LacA_LacB_sf"/>
</dbReference>
<dbReference type="RefSeq" id="WP_283400263.1">
    <property type="nucleotide sequence ID" value="NZ_FXUB01000002.1"/>
</dbReference>
<evidence type="ECO:0000256" key="2">
    <source>
        <dbReference type="ARBA" id="ARBA00023235"/>
    </source>
</evidence>
<organism evidence="3 4">
    <name type="scientific">Desulfurobacterium pacificum</name>
    <dbReference type="NCBI Taxonomy" id="240166"/>
    <lineage>
        <taxon>Bacteria</taxon>
        <taxon>Pseudomonadati</taxon>
        <taxon>Aquificota</taxon>
        <taxon>Aquificia</taxon>
        <taxon>Desulfurobacteriales</taxon>
        <taxon>Desulfurobacteriaceae</taxon>
        <taxon>Desulfurobacterium</taxon>
    </lineage>
</organism>
<dbReference type="Proteomes" id="UP001157911">
    <property type="component" value="Unassembled WGS sequence"/>
</dbReference>
<comment type="caution">
    <text evidence="3">The sequence shown here is derived from an EMBL/GenBank/DDBJ whole genome shotgun (WGS) entry which is preliminary data.</text>
</comment>
<dbReference type="NCBIfam" id="TIGR00689">
    <property type="entry name" value="rpiB_lacA_lacB"/>
    <property type="match status" value="1"/>
</dbReference>
<evidence type="ECO:0000313" key="4">
    <source>
        <dbReference type="Proteomes" id="UP001157911"/>
    </source>
</evidence>
<comment type="similarity">
    <text evidence="1">Belongs to the LacAB/RpiB family.</text>
</comment>
<dbReference type="InterPro" id="IPR051812">
    <property type="entry name" value="SPI_LacAB/RpiB"/>
</dbReference>